<dbReference type="STRING" id="1291734.FD02_GL000123"/>
<feature type="transmembrane region" description="Helical" evidence="7">
    <location>
        <begin position="354"/>
        <end position="375"/>
    </location>
</feature>
<proteinExistence type="predicted"/>
<dbReference type="PATRIC" id="fig|1291734.4.peg.131"/>
<evidence type="ECO:0000313" key="9">
    <source>
        <dbReference type="EMBL" id="KRK70942.1"/>
    </source>
</evidence>
<organism evidence="9 10">
    <name type="scientific">Lacticaseibacillus nasuensis JCM 17158</name>
    <dbReference type="NCBI Taxonomy" id="1291734"/>
    <lineage>
        <taxon>Bacteria</taxon>
        <taxon>Bacillati</taxon>
        <taxon>Bacillota</taxon>
        <taxon>Bacilli</taxon>
        <taxon>Lactobacillales</taxon>
        <taxon>Lactobacillaceae</taxon>
        <taxon>Lacticaseibacillus</taxon>
    </lineage>
</organism>
<dbReference type="Pfam" id="PF02687">
    <property type="entry name" value="FtsX"/>
    <property type="match status" value="1"/>
</dbReference>
<keyword evidence="5 7" id="KW-0472">Membrane</keyword>
<dbReference type="AlphaFoldDB" id="A0A0R1JI67"/>
<dbReference type="EMBL" id="AZDJ01000030">
    <property type="protein sequence ID" value="KRK70942.1"/>
    <property type="molecule type" value="Genomic_DNA"/>
</dbReference>
<keyword evidence="3 7" id="KW-0812">Transmembrane</keyword>
<evidence type="ECO:0000256" key="1">
    <source>
        <dbReference type="ARBA" id="ARBA00004651"/>
    </source>
</evidence>
<name>A0A0R1JI67_9LACO</name>
<sequence>MDVIHVNFIKRAGLTLVAKKGRTALLVLVTTAIMLFVLAGLLIRNAANTATATAKANVGATLTLSQNRAAAFKTMRSSSQSGSKPTLTQTPVKLSLAKQIARIQHVASYAVTVTTSANASGFDAITTRGTTGGFGGRGPATTSGDITISGVTSTASATAFNQKTASITQGRGLTKADANSHNVVIESELAKQNSLSVGDTIKLKATTGSKATTTLTIVGIYKAKSTSTGMPGESDPANTVYTGYGLANQVKGSKYVNTADNVTFTVSAPSQVAAVKKAAKQLINTSKYSITSDDQNYQLVKSSMATVSGFANKIVWLVAIAGTIILALIVILMIRERRHEIGVLLALGEARWKIIGQFLTELFVVLLVGIGLAAAGGKVVGDQLAQQVVATQTTQSATTGQFGRPGGPSGQGKQLPGGGQQTAKTNQAAKQTKLATHVTVQALALLFALGLGIILVAILIAAAGILRLQPKNVLIE</sequence>
<feature type="transmembrane region" description="Helical" evidence="7">
    <location>
        <begin position="442"/>
        <end position="466"/>
    </location>
</feature>
<dbReference type="GO" id="GO:0022857">
    <property type="term" value="F:transmembrane transporter activity"/>
    <property type="evidence" value="ECO:0007669"/>
    <property type="project" value="TreeGrafter"/>
</dbReference>
<comment type="caution">
    <text evidence="9">The sequence shown here is derived from an EMBL/GenBank/DDBJ whole genome shotgun (WGS) entry which is preliminary data.</text>
</comment>
<feature type="compositionally biased region" description="Gly residues" evidence="6">
    <location>
        <begin position="403"/>
        <end position="420"/>
    </location>
</feature>
<dbReference type="GO" id="GO:0005886">
    <property type="term" value="C:plasma membrane"/>
    <property type="evidence" value="ECO:0007669"/>
    <property type="project" value="UniProtKB-SubCell"/>
</dbReference>
<feature type="transmembrane region" description="Helical" evidence="7">
    <location>
        <begin position="314"/>
        <end position="334"/>
    </location>
</feature>
<evidence type="ECO:0000256" key="4">
    <source>
        <dbReference type="ARBA" id="ARBA00022989"/>
    </source>
</evidence>
<evidence type="ECO:0000256" key="6">
    <source>
        <dbReference type="SAM" id="MobiDB-lite"/>
    </source>
</evidence>
<keyword evidence="10" id="KW-1185">Reference proteome</keyword>
<gene>
    <name evidence="9" type="ORF">FD02_GL000123</name>
</gene>
<comment type="subcellular location">
    <subcellularLocation>
        <location evidence="1">Cell membrane</location>
        <topology evidence="1">Multi-pass membrane protein</topology>
    </subcellularLocation>
</comment>
<dbReference type="InterPro" id="IPR050250">
    <property type="entry name" value="Macrolide_Exporter_MacB"/>
</dbReference>
<accession>A0A0R1JI67</accession>
<feature type="transmembrane region" description="Helical" evidence="7">
    <location>
        <begin position="24"/>
        <end position="43"/>
    </location>
</feature>
<evidence type="ECO:0000256" key="2">
    <source>
        <dbReference type="ARBA" id="ARBA00022475"/>
    </source>
</evidence>
<evidence type="ECO:0000256" key="5">
    <source>
        <dbReference type="ARBA" id="ARBA00023136"/>
    </source>
</evidence>
<reference evidence="9 10" key="1">
    <citation type="journal article" date="2015" name="Genome Announc.">
        <title>Expanding the biotechnology potential of lactobacilli through comparative genomics of 213 strains and associated genera.</title>
        <authorList>
            <person name="Sun Z."/>
            <person name="Harris H.M."/>
            <person name="McCann A."/>
            <person name="Guo C."/>
            <person name="Argimon S."/>
            <person name="Zhang W."/>
            <person name="Yang X."/>
            <person name="Jeffery I.B."/>
            <person name="Cooney J.C."/>
            <person name="Kagawa T.F."/>
            <person name="Liu W."/>
            <person name="Song Y."/>
            <person name="Salvetti E."/>
            <person name="Wrobel A."/>
            <person name="Rasinkangas P."/>
            <person name="Parkhill J."/>
            <person name="Rea M.C."/>
            <person name="O'Sullivan O."/>
            <person name="Ritari J."/>
            <person name="Douillard F.P."/>
            <person name="Paul Ross R."/>
            <person name="Yang R."/>
            <person name="Briner A.E."/>
            <person name="Felis G.E."/>
            <person name="de Vos W.M."/>
            <person name="Barrangou R."/>
            <person name="Klaenhammer T.R."/>
            <person name="Caufield P.W."/>
            <person name="Cui Y."/>
            <person name="Zhang H."/>
            <person name="O'Toole P.W."/>
        </authorList>
    </citation>
    <scope>NUCLEOTIDE SEQUENCE [LARGE SCALE GENOMIC DNA]</scope>
    <source>
        <strain evidence="9 10">JCM 17158</strain>
    </source>
</reference>
<evidence type="ECO:0000256" key="3">
    <source>
        <dbReference type="ARBA" id="ARBA00022692"/>
    </source>
</evidence>
<feature type="region of interest" description="Disordered" evidence="6">
    <location>
        <begin position="396"/>
        <end position="423"/>
    </location>
</feature>
<evidence type="ECO:0000313" key="10">
    <source>
        <dbReference type="Proteomes" id="UP000051804"/>
    </source>
</evidence>
<keyword evidence="4 7" id="KW-1133">Transmembrane helix</keyword>
<protein>
    <submittedName>
        <fullName evidence="9">ABC superfamily ATP binding cassette transporter, membrane protein</fullName>
    </submittedName>
</protein>
<dbReference type="PANTHER" id="PTHR30572:SF9">
    <property type="entry name" value="ABC TRANSPORTER PERMEASE PROTEIN"/>
    <property type="match status" value="1"/>
</dbReference>
<dbReference type="PANTHER" id="PTHR30572">
    <property type="entry name" value="MEMBRANE COMPONENT OF TRANSPORTER-RELATED"/>
    <property type="match status" value="1"/>
</dbReference>
<evidence type="ECO:0000259" key="8">
    <source>
        <dbReference type="Pfam" id="PF02687"/>
    </source>
</evidence>
<feature type="domain" description="ABC3 transporter permease C-terminal" evidence="8">
    <location>
        <begin position="314"/>
        <end position="470"/>
    </location>
</feature>
<keyword evidence="2" id="KW-1003">Cell membrane</keyword>
<evidence type="ECO:0000256" key="7">
    <source>
        <dbReference type="SAM" id="Phobius"/>
    </source>
</evidence>
<dbReference type="InterPro" id="IPR003838">
    <property type="entry name" value="ABC3_permease_C"/>
</dbReference>
<dbReference type="Proteomes" id="UP000051804">
    <property type="component" value="Unassembled WGS sequence"/>
</dbReference>